<keyword evidence="10" id="KW-1133">Transmembrane helix</keyword>
<evidence type="ECO:0000313" key="11">
    <source>
        <dbReference type="EMBL" id="OAQ29229.1"/>
    </source>
</evidence>
<feature type="region of interest" description="Disordered" evidence="9">
    <location>
        <begin position="58"/>
        <end position="115"/>
    </location>
</feature>
<feature type="compositionally biased region" description="Acidic residues" evidence="9">
    <location>
        <begin position="88"/>
        <end position="100"/>
    </location>
</feature>
<dbReference type="Gene3D" id="3.40.50.11350">
    <property type="match status" value="1"/>
</dbReference>
<dbReference type="EMBL" id="KV442042">
    <property type="protein sequence ID" value="OAQ29229.1"/>
    <property type="molecule type" value="Genomic_DNA"/>
</dbReference>
<dbReference type="OrthoDB" id="1882547at2759"/>
<dbReference type="GO" id="GO:0006004">
    <property type="term" value="P:fucose metabolic process"/>
    <property type="evidence" value="ECO:0007669"/>
    <property type="project" value="UniProtKB-KW"/>
</dbReference>
<gene>
    <name evidence="11" type="ORF">K457DRAFT_515767</name>
</gene>
<dbReference type="AlphaFoldDB" id="A0A197JY99"/>
<protein>
    <recommendedName>
        <fullName evidence="8">GDP-fucose protein O-fucosyltransferase 2</fullName>
    </recommendedName>
</protein>
<name>A0A197JY99_9FUNG</name>
<evidence type="ECO:0000256" key="8">
    <source>
        <dbReference type="ARBA" id="ARBA00026232"/>
    </source>
</evidence>
<keyword evidence="5" id="KW-0294">Fucose metabolism</keyword>
<dbReference type="Pfam" id="PF10250">
    <property type="entry name" value="O-FucT"/>
    <property type="match status" value="1"/>
</dbReference>
<evidence type="ECO:0000256" key="5">
    <source>
        <dbReference type="ARBA" id="ARBA00023253"/>
    </source>
</evidence>
<evidence type="ECO:0000256" key="4">
    <source>
        <dbReference type="ARBA" id="ARBA00022824"/>
    </source>
</evidence>
<dbReference type="STRING" id="1314771.A0A197JY99"/>
<dbReference type="InterPro" id="IPR045130">
    <property type="entry name" value="OFUT2-like"/>
</dbReference>
<keyword evidence="3" id="KW-0808">Transferase</keyword>
<evidence type="ECO:0000256" key="7">
    <source>
        <dbReference type="ARBA" id="ARBA00025803"/>
    </source>
</evidence>
<evidence type="ECO:0000256" key="10">
    <source>
        <dbReference type="SAM" id="Phobius"/>
    </source>
</evidence>
<keyword evidence="12" id="KW-1185">Reference proteome</keyword>
<comment type="subcellular location">
    <subcellularLocation>
        <location evidence="1">Endoplasmic reticulum</location>
    </subcellularLocation>
</comment>
<dbReference type="GO" id="GO:0005783">
    <property type="term" value="C:endoplasmic reticulum"/>
    <property type="evidence" value="ECO:0007669"/>
    <property type="project" value="UniProtKB-SubCell"/>
</dbReference>
<keyword evidence="4" id="KW-0256">Endoplasmic reticulum</keyword>
<dbReference type="GO" id="GO:0046922">
    <property type="term" value="F:peptide-O-fucosyltransferase activity"/>
    <property type="evidence" value="ECO:0007669"/>
    <property type="project" value="InterPro"/>
</dbReference>
<keyword evidence="6" id="KW-0119">Carbohydrate metabolism</keyword>
<dbReference type="CDD" id="cd11296">
    <property type="entry name" value="O-FucT_like"/>
    <property type="match status" value="1"/>
</dbReference>
<evidence type="ECO:0000256" key="3">
    <source>
        <dbReference type="ARBA" id="ARBA00022679"/>
    </source>
</evidence>
<evidence type="ECO:0000256" key="2">
    <source>
        <dbReference type="ARBA" id="ARBA00004922"/>
    </source>
</evidence>
<comment type="similarity">
    <text evidence="7">Belongs to the glycosyltransferase 68 family.</text>
</comment>
<dbReference type="Gene3D" id="3.40.50.11340">
    <property type="match status" value="1"/>
</dbReference>
<reference evidence="11 12" key="1">
    <citation type="submission" date="2016-05" db="EMBL/GenBank/DDBJ databases">
        <title>Genome sequencing reveals origins of a unique bacterial endosymbiosis in the earliest lineages of terrestrial Fungi.</title>
        <authorList>
            <consortium name="DOE Joint Genome Institute"/>
            <person name="Uehling J."/>
            <person name="Gryganskyi A."/>
            <person name="Hameed K."/>
            <person name="Tschaplinski T."/>
            <person name="Misztal P."/>
            <person name="Wu S."/>
            <person name="Desiro A."/>
            <person name="Vande Pol N."/>
            <person name="Du Z.-Y."/>
            <person name="Zienkiewicz A."/>
            <person name="Zienkiewicz K."/>
            <person name="Morin E."/>
            <person name="Tisserant E."/>
            <person name="Splivallo R."/>
            <person name="Hainaut M."/>
            <person name="Henrissat B."/>
            <person name="Ohm R."/>
            <person name="Kuo A."/>
            <person name="Yan J."/>
            <person name="Lipzen A."/>
            <person name="Nolan M."/>
            <person name="Labutti K."/>
            <person name="Barry K."/>
            <person name="Goldstein A."/>
            <person name="Labbe J."/>
            <person name="Schadt C."/>
            <person name="Tuskan G."/>
            <person name="Grigoriev I."/>
            <person name="Martin F."/>
            <person name="Vilgalys R."/>
            <person name="Bonito G."/>
        </authorList>
    </citation>
    <scope>NUCLEOTIDE SEQUENCE [LARGE SCALE GENOMIC DNA]</scope>
    <source>
        <strain evidence="11 12">AG-77</strain>
    </source>
</reference>
<dbReference type="InterPro" id="IPR019378">
    <property type="entry name" value="GDP-Fuc_O-FucTrfase"/>
</dbReference>
<comment type="pathway">
    <text evidence="2">Protein modification; protein glycosylation.</text>
</comment>
<proteinExistence type="inferred from homology"/>
<feature type="compositionally biased region" description="Polar residues" evidence="9">
    <location>
        <begin position="67"/>
        <end position="82"/>
    </location>
</feature>
<feature type="transmembrane region" description="Helical" evidence="10">
    <location>
        <begin position="18"/>
        <end position="36"/>
    </location>
</feature>
<organism evidence="11 12">
    <name type="scientific">Linnemannia elongata AG-77</name>
    <dbReference type="NCBI Taxonomy" id="1314771"/>
    <lineage>
        <taxon>Eukaryota</taxon>
        <taxon>Fungi</taxon>
        <taxon>Fungi incertae sedis</taxon>
        <taxon>Mucoromycota</taxon>
        <taxon>Mortierellomycotina</taxon>
        <taxon>Mortierellomycetes</taxon>
        <taxon>Mortierellales</taxon>
        <taxon>Mortierellaceae</taxon>
        <taxon>Linnemannia</taxon>
    </lineage>
</organism>
<keyword evidence="10" id="KW-0472">Membrane</keyword>
<evidence type="ECO:0000256" key="6">
    <source>
        <dbReference type="ARBA" id="ARBA00023277"/>
    </source>
</evidence>
<dbReference type="PANTHER" id="PTHR13398:SF0">
    <property type="entry name" value="GDP-FUCOSE PROTEIN O-FUCOSYLTRANSFERASE 2"/>
    <property type="match status" value="1"/>
</dbReference>
<dbReference type="PANTHER" id="PTHR13398">
    <property type="entry name" value="GDP-FUCOSE PROTEIN O-FUCOSYLTRANSFERASE 2"/>
    <property type="match status" value="1"/>
</dbReference>
<evidence type="ECO:0000313" key="12">
    <source>
        <dbReference type="Proteomes" id="UP000078512"/>
    </source>
</evidence>
<dbReference type="Proteomes" id="UP000078512">
    <property type="component" value="Unassembled WGS sequence"/>
</dbReference>
<keyword evidence="10" id="KW-0812">Transmembrane</keyword>
<sequence length="584" mass="66189">MKGFARDRQSQGPKNRTLFILIAIVLISAWTILTSLDLDSFQLDFSESNNNVDIHQDQSTIPQQQQPLNPDTNITTNNDASPNNSYDDNNEYNDDNDDDVPPSTEPFTPELKPAVSNLDPNTKYLSFLPFGGLTNQFIAVQNAAYVALKLNRTLVLPPIISNSHDHKNTHQRWSQYMDLPKLTQLTGLPVLEWSQVRPLTEEQRQVGLDQALQSTHLWGPYHSETDTWAAVAENMTCQIVYGYGRPDLDINFSAQNFMFHFLIRPVFVPPVAPRPDAPVYDRQRIVHDNQEPEDLVIVEDLLDRYNDFDGRSPEDVAAGKANMLFLSHTFKLKAAERGGVFWKEAGKNMHFEPKLMEYATLRINEEIKGDRNIEVLPNNDPEEVELTESEHQNPVSEDGTLVTEIQAPTTRIPHIAVHLRRGDIWTKCRGAKKAVENCVLPMELYAEAVERAREYAAKSLGLVSHLPVVVTTDTTSEEDFAKIKELGWHRLDHVKYGTTEIWGTFGSAMVDAAILAHADVLVGSAVSTMSRIAGARQKGWYSHESFFPSLEDRPKEKRRRATMKRRLETDRESDDLNGEILMVF</sequence>
<evidence type="ECO:0000256" key="9">
    <source>
        <dbReference type="SAM" id="MobiDB-lite"/>
    </source>
</evidence>
<accession>A0A197JY99</accession>
<evidence type="ECO:0000256" key="1">
    <source>
        <dbReference type="ARBA" id="ARBA00004240"/>
    </source>
</evidence>